<evidence type="ECO:0000259" key="14">
    <source>
        <dbReference type="PROSITE" id="PS50109"/>
    </source>
</evidence>
<proteinExistence type="predicted"/>
<feature type="transmembrane region" description="Helical" evidence="13">
    <location>
        <begin position="12"/>
        <end position="29"/>
    </location>
</feature>
<dbReference type="RefSeq" id="WP_317968294.1">
    <property type="nucleotide sequence ID" value="NZ_CP129118.1"/>
</dbReference>
<keyword evidence="16" id="KW-1185">Reference proteome</keyword>
<dbReference type="Proteomes" id="UP001303902">
    <property type="component" value="Chromosome"/>
</dbReference>
<dbReference type="PANTHER" id="PTHR45453:SF2">
    <property type="entry name" value="HISTIDINE KINASE"/>
    <property type="match status" value="1"/>
</dbReference>
<evidence type="ECO:0000256" key="13">
    <source>
        <dbReference type="SAM" id="Phobius"/>
    </source>
</evidence>
<reference evidence="15 16" key="1">
    <citation type="submission" date="2023-06" db="EMBL/GenBank/DDBJ databases">
        <title>Sporosarcina sp. nov., isolated from Korean tranditional fermented seafood 'Jeotgal'.</title>
        <authorList>
            <person name="Yang A.I."/>
            <person name="Shin N.-R."/>
        </authorList>
    </citation>
    <scope>NUCLEOTIDE SEQUENCE [LARGE SCALE GENOMIC DNA]</scope>
    <source>
        <strain evidence="15 16">T2O-4</strain>
    </source>
</reference>
<gene>
    <name evidence="15" type="ORF">QWT69_01530</name>
</gene>
<keyword evidence="5 15" id="KW-0808">Transferase</keyword>
<dbReference type="EC" id="2.7.13.3" evidence="3"/>
<dbReference type="Pfam" id="PF02518">
    <property type="entry name" value="HATPase_c"/>
    <property type="match status" value="1"/>
</dbReference>
<evidence type="ECO:0000256" key="10">
    <source>
        <dbReference type="ARBA" id="ARBA00022989"/>
    </source>
</evidence>
<dbReference type="InterPro" id="IPR005467">
    <property type="entry name" value="His_kinase_dom"/>
</dbReference>
<evidence type="ECO:0000256" key="5">
    <source>
        <dbReference type="ARBA" id="ARBA00022679"/>
    </source>
</evidence>
<comment type="catalytic activity">
    <reaction evidence="1">
        <text>ATP + protein L-histidine = ADP + protein N-phospho-L-histidine.</text>
        <dbReference type="EC" id="2.7.13.3"/>
    </reaction>
</comment>
<sequence length="340" mass="38988">MFVSYLKDMKSWIVLFVIALVFTDILVWMDKGISIRLTSLIYLNVLLVTGFIVFLLWRSKKETRYTKELVHISNENDMDWQEALPEPVFYRDRMTNEFLSQVADDHLRKLSEMKTANLIESDYTAAWVHEVKAPLTAMKMTIDANREYPPMRKVEAEWLRVHLLIDRQLYMSRMPTLETDYILVKTAIHRLVKAELRDLTPWCLEKNIGIDIDERELDVVTDSKWCRFIIRQLLTNAIKYSPAGGTIHITMSRKASGHGVLLIKDEGPGIAAHDLPRVFDKGFTGSTGRLHNAATGLGLYLAQQVAMKIGIHLTIESEIGKGTLVSMTFPIENEFDATRT</sequence>
<evidence type="ECO:0000256" key="8">
    <source>
        <dbReference type="ARBA" id="ARBA00022777"/>
    </source>
</evidence>
<evidence type="ECO:0000256" key="9">
    <source>
        <dbReference type="ARBA" id="ARBA00022840"/>
    </source>
</evidence>
<feature type="domain" description="Histidine kinase" evidence="14">
    <location>
        <begin position="126"/>
        <end position="333"/>
    </location>
</feature>
<dbReference type="GO" id="GO:0004673">
    <property type="term" value="F:protein histidine kinase activity"/>
    <property type="evidence" value="ECO:0007669"/>
    <property type="project" value="UniProtKB-EC"/>
</dbReference>
<evidence type="ECO:0000256" key="12">
    <source>
        <dbReference type="ARBA" id="ARBA00023136"/>
    </source>
</evidence>
<keyword evidence="4" id="KW-1003">Cell membrane</keyword>
<evidence type="ECO:0000256" key="1">
    <source>
        <dbReference type="ARBA" id="ARBA00000085"/>
    </source>
</evidence>
<dbReference type="Gene3D" id="3.30.565.10">
    <property type="entry name" value="Histidine kinase-like ATPase, C-terminal domain"/>
    <property type="match status" value="1"/>
</dbReference>
<organism evidence="15 16">
    <name type="scientific">Sporosarcina oncorhynchi</name>
    <dbReference type="NCBI Taxonomy" id="3056444"/>
    <lineage>
        <taxon>Bacteria</taxon>
        <taxon>Bacillati</taxon>
        <taxon>Bacillota</taxon>
        <taxon>Bacilli</taxon>
        <taxon>Bacillales</taxon>
        <taxon>Caryophanaceae</taxon>
        <taxon>Sporosarcina</taxon>
    </lineage>
</organism>
<keyword evidence="12 13" id="KW-0472">Membrane</keyword>
<dbReference type="SUPFAM" id="SSF55874">
    <property type="entry name" value="ATPase domain of HSP90 chaperone/DNA topoisomerase II/histidine kinase"/>
    <property type="match status" value="1"/>
</dbReference>
<feature type="transmembrane region" description="Helical" evidence="13">
    <location>
        <begin position="35"/>
        <end position="57"/>
    </location>
</feature>
<dbReference type="PROSITE" id="PS50109">
    <property type="entry name" value="HIS_KIN"/>
    <property type="match status" value="1"/>
</dbReference>
<dbReference type="InterPro" id="IPR036890">
    <property type="entry name" value="HATPase_C_sf"/>
</dbReference>
<evidence type="ECO:0000256" key="11">
    <source>
        <dbReference type="ARBA" id="ARBA00023012"/>
    </source>
</evidence>
<dbReference type="InterPro" id="IPR050351">
    <property type="entry name" value="BphY/WalK/GraS-like"/>
</dbReference>
<keyword evidence="6 13" id="KW-0812">Transmembrane</keyword>
<evidence type="ECO:0000256" key="7">
    <source>
        <dbReference type="ARBA" id="ARBA00022741"/>
    </source>
</evidence>
<dbReference type="PRINTS" id="PR00344">
    <property type="entry name" value="BCTRLSENSOR"/>
</dbReference>
<keyword evidence="7" id="KW-0547">Nucleotide-binding</keyword>
<evidence type="ECO:0000256" key="2">
    <source>
        <dbReference type="ARBA" id="ARBA00004651"/>
    </source>
</evidence>
<dbReference type="InterPro" id="IPR003594">
    <property type="entry name" value="HATPase_dom"/>
</dbReference>
<comment type="subcellular location">
    <subcellularLocation>
        <location evidence="2">Cell membrane</location>
        <topology evidence="2">Multi-pass membrane protein</topology>
    </subcellularLocation>
</comment>
<evidence type="ECO:0000313" key="16">
    <source>
        <dbReference type="Proteomes" id="UP001303902"/>
    </source>
</evidence>
<accession>A0ABZ0L5K1</accession>
<name>A0ABZ0L5K1_9BACL</name>
<protein>
    <recommendedName>
        <fullName evidence="3">histidine kinase</fullName>
        <ecNumber evidence="3">2.7.13.3</ecNumber>
    </recommendedName>
</protein>
<dbReference type="EMBL" id="CP129118">
    <property type="protein sequence ID" value="WOV87826.1"/>
    <property type="molecule type" value="Genomic_DNA"/>
</dbReference>
<dbReference type="SMART" id="SM00387">
    <property type="entry name" value="HATPase_c"/>
    <property type="match status" value="1"/>
</dbReference>
<dbReference type="PANTHER" id="PTHR45453">
    <property type="entry name" value="PHOSPHATE REGULON SENSOR PROTEIN PHOR"/>
    <property type="match status" value="1"/>
</dbReference>
<keyword evidence="9" id="KW-0067">ATP-binding</keyword>
<keyword evidence="11" id="KW-0902">Two-component regulatory system</keyword>
<keyword evidence="8 15" id="KW-0418">Kinase</keyword>
<evidence type="ECO:0000313" key="15">
    <source>
        <dbReference type="EMBL" id="WOV87826.1"/>
    </source>
</evidence>
<evidence type="ECO:0000256" key="6">
    <source>
        <dbReference type="ARBA" id="ARBA00022692"/>
    </source>
</evidence>
<dbReference type="InterPro" id="IPR004358">
    <property type="entry name" value="Sig_transdc_His_kin-like_C"/>
</dbReference>
<keyword evidence="10 13" id="KW-1133">Transmembrane helix</keyword>
<evidence type="ECO:0000256" key="4">
    <source>
        <dbReference type="ARBA" id="ARBA00022475"/>
    </source>
</evidence>
<evidence type="ECO:0000256" key="3">
    <source>
        <dbReference type="ARBA" id="ARBA00012438"/>
    </source>
</evidence>